<reference evidence="2" key="1">
    <citation type="submission" date="2021-01" db="EMBL/GenBank/DDBJ databases">
        <authorList>
            <person name="Corre E."/>
            <person name="Pelletier E."/>
            <person name="Niang G."/>
            <person name="Scheremetjew M."/>
            <person name="Finn R."/>
            <person name="Kale V."/>
            <person name="Holt S."/>
            <person name="Cochrane G."/>
            <person name="Meng A."/>
            <person name="Brown T."/>
            <person name="Cohen L."/>
        </authorList>
    </citation>
    <scope>NUCLEOTIDE SEQUENCE</scope>
    <source>
        <strain evidence="2">CCMP 410</strain>
    </source>
</reference>
<dbReference type="EMBL" id="HBGK01029037">
    <property type="protein sequence ID" value="CAD9287318.1"/>
    <property type="molecule type" value="Transcribed_RNA"/>
</dbReference>
<organism evidence="2">
    <name type="scientific">Grammatophora oceanica</name>
    <dbReference type="NCBI Taxonomy" id="210454"/>
    <lineage>
        <taxon>Eukaryota</taxon>
        <taxon>Sar</taxon>
        <taxon>Stramenopiles</taxon>
        <taxon>Ochrophyta</taxon>
        <taxon>Bacillariophyta</taxon>
        <taxon>Fragilariophyceae</taxon>
        <taxon>Fragilariophycidae</taxon>
        <taxon>Rhabdonematales</taxon>
        <taxon>Grammatophoraceae</taxon>
        <taxon>Grammatophora</taxon>
    </lineage>
</organism>
<evidence type="ECO:0000313" key="2">
    <source>
        <dbReference type="EMBL" id="CAD9287318.1"/>
    </source>
</evidence>
<dbReference type="AlphaFoldDB" id="A0A7S1Y7Y5"/>
<feature type="compositionally biased region" description="Polar residues" evidence="1">
    <location>
        <begin position="1"/>
        <end position="34"/>
    </location>
</feature>
<proteinExistence type="predicted"/>
<accession>A0A7S1Y7Y5</accession>
<name>A0A7S1Y7Y5_9STRA</name>
<gene>
    <name evidence="2" type="ORF">GOCE00092_LOCUS15137</name>
</gene>
<sequence>MVPLHNASNLSRMPAFSQMSTSQPFETGKKSSTCLPLGQVPPANGSYPHEMAESKSDSEIRQLREYVTIGKGVRNQRIEREDLMDYFPRFRKISGENDGVGWRLNHQFEERTKISNTGLWMIGGVS</sequence>
<protein>
    <submittedName>
        <fullName evidence="2">Uncharacterized protein</fullName>
    </submittedName>
</protein>
<feature type="region of interest" description="Disordered" evidence="1">
    <location>
        <begin position="1"/>
        <end position="58"/>
    </location>
</feature>
<evidence type="ECO:0000256" key="1">
    <source>
        <dbReference type="SAM" id="MobiDB-lite"/>
    </source>
</evidence>